<protein>
    <submittedName>
        <fullName evidence="2">Multicomponent Na+:H+ antiporter subunit G</fullName>
    </submittedName>
</protein>
<dbReference type="NCBIfam" id="TIGR01300">
    <property type="entry name" value="CPA3_mnhG_phaG"/>
    <property type="match status" value="1"/>
</dbReference>
<feature type="transmembrane region" description="Helical" evidence="1">
    <location>
        <begin position="40"/>
        <end position="58"/>
    </location>
</feature>
<keyword evidence="1" id="KW-0812">Transmembrane</keyword>
<dbReference type="Proteomes" id="UP001549047">
    <property type="component" value="Unassembled WGS sequence"/>
</dbReference>
<gene>
    <name evidence="2" type="ORF">ABID16_001630</name>
</gene>
<accession>A0ABV2IZX7</accession>
<evidence type="ECO:0000256" key="1">
    <source>
        <dbReference type="SAM" id="Phobius"/>
    </source>
</evidence>
<feature type="transmembrane region" description="Helical" evidence="1">
    <location>
        <begin position="6"/>
        <end position="28"/>
    </location>
</feature>
<reference evidence="2 3" key="1">
    <citation type="submission" date="2024-06" db="EMBL/GenBank/DDBJ databases">
        <title>Genomic Encyclopedia of Type Strains, Phase IV (KMG-IV): sequencing the most valuable type-strain genomes for metagenomic binning, comparative biology and taxonomic classification.</title>
        <authorList>
            <person name="Goeker M."/>
        </authorList>
    </citation>
    <scope>NUCLEOTIDE SEQUENCE [LARGE SCALE GENOMIC DNA]</scope>
    <source>
        <strain evidence="2 3">DSM 29780</strain>
    </source>
</reference>
<sequence>MTLWLAIPVSLLIVGGALFAVLAALGLLRLPDVYTRMHAASKAGTVGSGLLLIAAGLGSQDPAIFIRALAGFIFFILTAPVSAHLLARAAHLAHVPLDPSSIRDDYARDEARDEETVHPK</sequence>
<comment type="caution">
    <text evidence="2">The sequence shown here is derived from an EMBL/GenBank/DDBJ whole genome shotgun (WGS) entry which is preliminary data.</text>
</comment>
<keyword evidence="1" id="KW-0472">Membrane</keyword>
<evidence type="ECO:0000313" key="2">
    <source>
        <dbReference type="EMBL" id="MET3613325.1"/>
    </source>
</evidence>
<keyword evidence="1" id="KW-1133">Transmembrane helix</keyword>
<proteinExistence type="predicted"/>
<organism evidence="2 3">
    <name type="scientific">Rhizobium aquaticum</name>
    <dbReference type="NCBI Taxonomy" id="1549636"/>
    <lineage>
        <taxon>Bacteria</taxon>
        <taxon>Pseudomonadati</taxon>
        <taxon>Pseudomonadota</taxon>
        <taxon>Alphaproteobacteria</taxon>
        <taxon>Hyphomicrobiales</taxon>
        <taxon>Rhizobiaceae</taxon>
        <taxon>Rhizobium/Agrobacterium group</taxon>
        <taxon>Rhizobium</taxon>
    </lineage>
</organism>
<dbReference type="PANTHER" id="PTHR34703">
    <property type="entry name" value="ANTIPORTER SUBUNIT MNHG2-RELATED"/>
    <property type="match status" value="1"/>
</dbReference>
<dbReference type="PANTHER" id="PTHR34703:SF1">
    <property type="entry name" value="ANTIPORTER SUBUNIT MNHG2-RELATED"/>
    <property type="match status" value="1"/>
</dbReference>
<evidence type="ECO:0000313" key="3">
    <source>
        <dbReference type="Proteomes" id="UP001549047"/>
    </source>
</evidence>
<dbReference type="NCBIfam" id="NF009314">
    <property type="entry name" value="PRK12674.1-2"/>
    <property type="match status" value="1"/>
</dbReference>
<keyword evidence="3" id="KW-1185">Reference proteome</keyword>
<name>A0ABV2IZX7_9HYPH</name>
<dbReference type="RefSeq" id="WP_354555803.1">
    <property type="nucleotide sequence ID" value="NZ_JBEPMB010000001.1"/>
</dbReference>
<dbReference type="Pfam" id="PF03334">
    <property type="entry name" value="PhaG_MnhG_YufB"/>
    <property type="match status" value="1"/>
</dbReference>
<feature type="transmembrane region" description="Helical" evidence="1">
    <location>
        <begin position="64"/>
        <end position="87"/>
    </location>
</feature>
<dbReference type="EMBL" id="JBEPMB010000001">
    <property type="protein sequence ID" value="MET3613325.1"/>
    <property type="molecule type" value="Genomic_DNA"/>
</dbReference>
<dbReference type="InterPro" id="IPR005133">
    <property type="entry name" value="PhaG_MnhG_YufB"/>
</dbReference>